<dbReference type="PANTHER" id="PTHR43685:SF2">
    <property type="entry name" value="GLYCOSYLTRANSFERASE 2-LIKE DOMAIN-CONTAINING PROTEIN"/>
    <property type="match status" value="1"/>
</dbReference>
<reference evidence="3 4" key="1">
    <citation type="submission" date="2021-04" db="EMBL/GenBank/DDBJ databases">
        <authorList>
            <person name="Rakotoarivonina H."/>
        </authorList>
    </citation>
    <scope>NUCLEOTIDE SEQUENCE [LARGE SCALE GENOMIC DNA]</scope>
    <source>
        <strain evidence="3 4">XE</strain>
    </source>
</reference>
<dbReference type="GO" id="GO:0016757">
    <property type="term" value="F:glycosyltransferase activity"/>
    <property type="evidence" value="ECO:0007669"/>
    <property type="project" value="UniProtKB-KW"/>
</dbReference>
<gene>
    <name evidence="3" type="primary">txxe 1807-pgtB</name>
    <name evidence="3" type="ORF">TXXE_12255</name>
</gene>
<feature type="domain" description="Glycosyl transferase family 1" evidence="1">
    <location>
        <begin position="469"/>
        <end position="605"/>
    </location>
</feature>
<dbReference type="EC" id="2.4.1.-" evidence="3"/>
<protein>
    <submittedName>
        <fullName evidence="3">Glycosyltransferase GT2</fullName>
        <ecNumber evidence="3">2.4.1.-</ecNumber>
    </submittedName>
</protein>
<dbReference type="Gene3D" id="3.40.50.2000">
    <property type="entry name" value="Glycogen Phosphorylase B"/>
    <property type="match status" value="2"/>
</dbReference>
<comment type="caution">
    <text evidence="3">The sequence shown here is derived from an EMBL/GenBank/DDBJ whole genome shotgun (WGS) entry which is preliminary data.</text>
</comment>
<dbReference type="Pfam" id="PF00535">
    <property type="entry name" value="Glycos_transf_2"/>
    <property type="match status" value="1"/>
</dbReference>
<name>A0ABN7S1L0_THEXY</name>
<sequence>MQDFDFSKRPGRTLIGRKLNNFGPPLISIITPFYNAGQYFMETVNSVLNQTFPYFEWLIVNDGSTRSEDISLLAAVEQMDPRIAVYHKENGGPSSARNLAIIKSNTEIIVPLDADDLIEPTYLECVYWSLYTNPDASWCYTDSVGFFGQEYLWKKPFNINQMKVENILTYAAGIRKKDLMEVGLQDEQHKFLYEDWMLWLKFLIKGKKAVHMNWYGFWYRRTDTGVLGKIKNDKDLQKKSRKLIRELSKQIKGKADVLEYPRYRELPYKKPETWEWNRPPVVTNDKIKVLLLLPHMEMGGADLFNLDLLSRIDKEKFELSVITTNPAESTWRQRFEEHVTDLFDLTTFLDIDQWAAFICYFIRSRDVKIVLLSNSYYGYYLLPWLRKTFPDLVILDYVHSEAWFWRAGGYARTSGVMGDILDKTYVSSMHLKNVMVRHFAKDPERLEPVYIGVDELHFSPDAVEPGRARKMLGIGEGRPIVLFPCRIDLEKRPFLMFEIAKATYAGNPDIAFVVVGDGPLLNELQQAVKKHKLENAIYFAGRQSDLRPFYRDSSITLICSLKEGISLTTYESLAMGVPVISSDVGGQKELIDNTVGRVLPLYQNELNDLHNRSYSEQEVEQYVKAIVEILSLSDDEADSIKSACRNRIVNSFTKSKMISFLETEFEAFANGKGNERRKKIAEAVQMLPNLIDDYLTMYIDYEVHMIHSNRALKFVKYLKEIVQLKKSPHTIFLDFKKYSNRYFVQRLIVQFKWSRSGRLLRWARNMTLRWLR</sequence>
<organism evidence="3 4">
    <name type="scientific">Thermobacillus xylanilyticus</name>
    <dbReference type="NCBI Taxonomy" id="76633"/>
    <lineage>
        <taxon>Bacteria</taxon>
        <taxon>Bacillati</taxon>
        <taxon>Bacillota</taxon>
        <taxon>Bacilli</taxon>
        <taxon>Bacillales</taxon>
        <taxon>Paenibacillaceae</taxon>
        <taxon>Thermobacillus</taxon>
    </lineage>
</organism>
<accession>A0ABN7S1L0</accession>
<dbReference type="CDD" id="cd03801">
    <property type="entry name" value="GT4_PimA-like"/>
    <property type="match status" value="1"/>
</dbReference>
<dbReference type="EMBL" id="CAJRAY010000059">
    <property type="protein sequence ID" value="CAG5088736.1"/>
    <property type="molecule type" value="Genomic_DNA"/>
</dbReference>
<evidence type="ECO:0000313" key="4">
    <source>
        <dbReference type="Proteomes" id="UP000681526"/>
    </source>
</evidence>
<dbReference type="Proteomes" id="UP000681526">
    <property type="component" value="Unassembled WGS sequence"/>
</dbReference>
<dbReference type="SUPFAM" id="SSF53448">
    <property type="entry name" value="Nucleotide-diphospho-sugar transferases"/>
    <property type="match status" value="1"/>
</dbReference>
<dbReference type="PANTHER" id="PTHR43685">
    <property type="entry name" value="GLYCOSYLTRANSFERASE"/>
    <property type="match status" value="1"/>
</dbReference>
<dbReference type="InterPro" id="IPR029044">
    <property type="entry name" value="Nucleotide-diphossugar_trans"/>
</dbReference>
<dbReference type="Pfam" id="PF00534">
    <property type="entry name" value="Glycos_transf_1"/>
    <property type="match status" value="1"/>
</dbReference>
<evidence type="ECO:0000259" key="2">
    <source>
        <dbReference type="Pfam" id="PF00535"/>
    </source>
</evidence>
<evidence type="ECO:0000259" key="1">
    <source>
        <dbReference type="Pfam" id="PF00534"/>
    </source>
</evidence>
<keyword evidence="4" id="KW-1185">Reference proteome</keyword>
<keyword evidence="3" id="KW-0808">Transferase</keyword>
<dbReference type="InterPro" id="IPR001296">
    <property type="entry name" value="Glyco_trans_1"/>
</dbReference>
<dbReference type="Gene3D" id="3.90.550.10">
    <property type="entry name" value="Spore Coat Polysaccharide Biosynthesis Protein SpsA, Chain A"/>
    <property type="match status" value="1"/>
</dbReference>
<dbReference type="RefSeq" id="WP_213484851.1">
    <property type="nucleotide sequence ID" value="NZ_CAJRAY010000059.1"/>
</dbReference>
<dbReference type="CDD" id="cd00761">
    <property type="entry name" value="Glyco_tranf_GTA_type"/>
    <property type="match status" value="1"/>
</dbReference>
<proteinExistence type="predicted"/>
<dbReference type="InterPro" id="IPR050834">
    <property type="entry name" value="Glycosyltransf_2"/>
</dbReference>
<keyword evidence="3" id="KW-0328">Glycosyltransferase</keyword>
<dbReference type="InterPro" id="IPR001173">
    <property type="entry name" value="Glyco_trans_2-like"/>
</dbReference>
<feature type="domain" description="Glycosyltransferase 2-like" evidence="2">
    <location>
        <begin position="28"/>
        <end position="154"/>
    </location>
</feature>
<evidence type="ECO:0000313" key="3">
    <source>
        <dbReference type="EMBL" id="CAG5088736.1"/>
    </source>
</evidence>
<dbReference type="SUPFAM" id="SSF53756">
    <property type="entry name" value="UDP-Glycosyltransferase/glycogen phosphorylase"/>
    <property type="match status" value="1"/>
</dbReference>